<dbReference type="CDD" id="cd00054">
    <property type="entry name" value="EGF_CA"/>
    <property type="match status" value="2"/>
</dbReference>
<dbReference type="FunCoup" id="F7D9A3">
    <property type="interactions" value="33"/>
</dbReference>
<dbReference type="InterPro" id="IPR051505">
    <property type="entry name" value="C-type_lectin_domain"/>
</dbReference>
<comment type="subunit">
    <text evidence="18">Interacts with ITGAL, ITGAM and ITGB2. Interacts with thrombin/F2; this interaction switches the specificity of thrombin from a procoagulant to an anticoagulant and antifibrinolytic protease. Interacts with ANGP1 and ANGP2; these interactions significantly inhibit the generation of activated PC and TAFIa/CPB2 by the thrombin/thrombomodulin complex. Interacts with PF4; this interaction enhances generation of activated protein C. Interacts with HMGB1; this interaction inhibits HMGB1 inflammatory activity.</text>
</comment>
<evidence type="ECO:0000256" key="20">
    <source>
        <dbReference type="SAM" id="Phobius"/>
    </source>
</evidence>
<evidence type="ECO:0000256" key="3">
    <source>
        <dbReference type="ARBA" id="ARBA00022536"/>
    </source>
</evidence>
<evidence type="ECO:0000259" key="22">
    <source>
        <dbReference type="PROSITE" id="PS50026"/>
    </source>
</evidence>
<proteinExistence type="predicted"/>
<feature type="signal peptide" evidence="21">
    <location>
        <begin position="1"/>
        <end position="20"/>
    </location>
</feature>
<reference evidence="24" key="2">
    <citation type="submission" date="2025-08" db="UniProtKB">
        <authorList>
            <consortium name="Ensembl"/>
        </authorList>
    </citation>
    <scope>IDENTIFICATION</scope>
</reference>
<reference evidence="24" key="3">
    <citation type="submission" date="2025-09" db="UniProtKB">
        <authorList>
            <consortium name="Ensembl"/>
        </authorList>
    </citation>
    <scope>IDENTIFICATION</scope>
</reference>
<dbReference type="InterPro" id="IPR001304">
    <property type="entry name" value="C-type_lectin-like"/>
</dbReference>
<dbReference type="GO" id="GO:0016020">
    <property type="term" value="C:membrane"/>
    <property type="evidence" value="ECO:0007669"/>
    <property type="project" value="UniProtKB-SubCell"/>
</dbReference>
<sequence length="541" mass="57952">MLPFLLPLLSILTMAELGLPASPALQPGGSQCIEDDCYAVFWSPEQFTGANLVCQQFGGHLMTVRSSVAADVISLLAQGGSEISLPASRLWIGLELEQNCSHEQKGKWKHSGRGALCGHQCVVVSEDSASGSVELVWEEHSCDLVTEGFLCEYNYFGSCKPLNLEPSIGVNVTYSTPFGGKGADFQALPLNSHALVVPLGLDLVCKKVEDTPRWSKESLGPWDCRVENGGCSQICSQDNGNPECLCSQGTLSKADLRSCLTEGDLCNPGRCDQYCQLSSEAPGGYTCMCDSGYYLGEDGHSCIDVDDCALDPNPCPQKCVNTLGAFKCECNPGFELLDSECVELLDPCFGIQCQHKCLPLEGGAYRCICKEGFMPIPDQPDRCMSFCNTSECPAICNPYNPDDCQCPDGYILDEDQMCSDIDDCAADECRGGECINLPGSFQCICPPPYTLSRTGQECILIEIVSGDEGSGTIPSTEATGPTTSSPVAGPIHSVVLIGIAVSILSIITVLLATICHLRKKKYSAQATLDYKCAGPTKEEVL</sequence>
<dbReference type="FunFam" id="2.10.25.10:FF:000874">
    <property type="entry name" value="Thrombomodulin"/>
    <property type="match status" value="1"/>
</dbReference>
<keyword evidence="5 20" id="KW-0812">Transmembrane</keyword>
<keyword evidence="3 19" id="KW-0245">EGF-like domain</keyword>
<dbReference type="PROSITE" id="PS50026">
    <property type="entry name" value="EGF_3"/>
    <property type="match status" value="2"/>
</dbReference>
<dbReference type="Pfam" id="PF25444">
    <property type="entry name" value="THBD"/>
    <property type="match status" value="1"/>
</dbReference>
<comment type="function">
    <text evidence="17">Endothelial cell receptor that plays a critical role in regulating several physiological processes including hemostasis, coagulation, fibrinolysis, inflammation, and angiogenesis. Acts as a cofactor for thrombin activation of protein C/PROC on the surface of vascular endothelial cells leading to initiation of the activated protein C anticoagulant pathway. Also accelerates the activation of the plasma carboxypeptidase B2/CPB2, which catalyzes removal of C-terminal basic amino acids from its substrates including kinins or anaphylatoxins leading to fibrinolysis inhibition. Plays critical protective roles in changing the cleavage specificity of protease-activated receptor 1/PAR1, inhibiting endothelial cell permeability and inflammation. Suppresses inflammation distinctly from its anticoagulant cofactor activity by sequestering HMGB1 thereby preventing it from engaging cellular receptors such as RAGE and contributing to the inflammatory response.</text>
</comment>
<keyword evidence="16" id="KW-0325">Glycoprotein</keyword>
<dbReference type="PIRSF" id="PIRSF001775">
    <property type="entry name" value="CD93/CD141"/>
    <property type="match status" value="1"/>
</dbReference>
<organism evidence="24 25">
    <name type="scientific">Monodelphis domestica</name>
    <name type="common">Gray short-tailed opossum</name>
    <dbReference type="NCBI Taxonomy" id="13616"/>
    <lineage>
        <taxon>Eukaryota</taxon>
        <taxon>Metazoa</taxon>
        <taxon>Chordata</taxon>
        <taxon>Craniata</taxon>
        <taxon>Vertebrata</taxon>
        <taxon>Euteleostomi</taxon>
        <taxon>Mammalia</taxon>
        <taxon>Metatheria</taxon>
        <taxon>Didelphimorphia</taxon>
        <taxon>Didelphidae</taxon>
        <taxon>Monodelphis</taxon>
    </lineage>
</organism>
<dbReference type="GO" id="GO:0030246">
    <property type="term" value="F:carbohydrate binding"/>
    <property type="evidence" value="ECO:0007669"/>
    <property type="project" value="UniProtKB-KW"/>
</dbReference>
<feature type="domain" description="C-type lectin" evidence="23">
    <location>
        <begin position="33"/>
        <end position="143"/>
    </location>
</feature>
<keyword evidence="25" id="KW-1185">Reference proteome</keyword>
<evidence type="ECO:0000313" key="25">
    <source>
        <dbReference type="Proteomes" id="UP000002280"/>
    </source>
</evidence>
<keyword evidence="14 19" id="KW-1015">Disulfide bond</keyword>
<dbReference type="PANTHER" id="PTHR14789">
    <property type="entry name" value="CHONDROLECTIN VARIANT CHODLFDELTAE"/>
    <property type="match status" value="1"/>
</dbReference>
<dbReference type="SMART" id="SM00179">
    <property type="entry name" value="EGF_CA"/>
    <property type="match status" value="4"/>
</dbReference>
<dbReference type="GO" id="GO:0007596">
    <property type="term" value="P:blood coagulation"/>
    <property type="evidence" value="ECO:0007669"/>
    <property type="project" value="UniProtKB-KW"/>
</dbReference>
<dbReference type="InterPro" id="IPR016187">
    <property type="entry name" value="CTDL_fold"/>
</dbReference>
<dbReference type="InterPro" id="IPR001881">
    <property type="entry name" value="EGF-like_Ca-bd_dom"/>
</dbReference>
<evidence type="ECO:0000256" key="8">
    <source>
        <dbReference type="ARBA" id="ARBA00022734"/>
    </source>
</evidence>
<feature type="domain" description="EGF-like" evidence="22">
    <location>
        <begin position="420"/>
        <end position="459"/>
    </location>
</feature>
<keyword evidence="6" id="KW-0356">Hemostasis</keyword>
<evidence type="ECO:0000256" key="2">
    <source>
        <dbReference type="ARBA" id="ARBA00019822"/>
    </source>
</evidence>
<dbReference type="GO" id="GO:0004888">
    <property type="term" value="F:transmembrane signaling receptor activity"/>
    <property type="evidence" value="ECO:0007669"/>
    <property type="project" value="InterPro"/>
</dbReference>
<dbReference type="AlphaFoldDB" id="F7D9A3"/>
<dbReference type="Pfam" id="PF00059">
    <property type="entry name" value="Lectin_C"/>
    <property type="match status" value="1"/>
</dbReference>
<dbReference type="InterPro" id="IPR015149">
    <property type="entry name" value="Tme5_EGF-like"/>
</dbReference>
<dbReference type="PROSITE" id="PS01187">
    <property type="entry name" value="EGF_CA"/>
    <property type="match status" value="2"/>
</dbReference>
<feature type="domain" description="EGF-like" evidence="22">
    <location>
        <begin position="304"/>
        <end position="340"/>
    </location>
</feature>
<dbReference type="SUPFAM" id="SSF57184">
    <property type="entry name" value="Growth factor receptor domain"/>
    <property type="match status" value="2"/>
</dbReference>
<dbReference type="OMA" id="CMCETGY"/>
<evidence type="ECO:0000256" key="19">
    <source>
        <dbReference type="PROSITE-ProRule" id="PRU00076"/>
    </source>
</evidence>
<dbReference type="InterPro" id="IPR009030">
    <property type="entry name" value="Growth_fac_rcpt_cys_sf"/>
</dbReference>
<evidence type="ECO:0000256" key="10">
    <source>
        <dbReference type="ARBA" id="ARBA00022974"/>
    </source>
</evidence>
<keyword evidence="9" id="KW-0677">Repeat</keyword>
<dbReference type="Gene3D" id="3.10.100.10">
    <property type="entry name" value="Mannose-Binding Protein A, subunit A"/>
    <property type="match status" value="1"/>
</dbReference>
<dbReference type="InterPro" id="IPR057350">
    <property type="entry name" value="THBD"/>
</dbReference>
<evidence type="ECO:0000256" key="15">
    <source>
        <dbReference type="ARBA" id="ARBA00023170"/>
    </source>
</evidence>
<keyword evidence="10" id="KW-0654">Proteoglycan</keyword>
<dbReference type="SUPFAM" id="SSF57196">
    <property type="entry name" value="EGF/Laminin"/>
    <property type="match status" value="2"/>
</dbReference>
<evidence type="ECO:0000256" key="1">
    <source>
        <dbReference type="ARBA" id="ARBA00004479"/>
    </source>
</evidence>
<dbReference type="InterPro" id="IPR018097">
    <property type="entry name" value="EGF_Ca-bd_CS"/>
</dbReference>
<dbReference type="PROSITE" id="PS01186">
    <property type="entry name" value="EGF_2"/>
    <property type="match status" value="2"/>
</dbReference>
<keyword evidence="8" id="KW-0430">Lectin</keyword>
<dbReference type="eggNOG" id="ENOG502R1T7">
    <property type="taxonomic scope" value="Eukaryota"/>
</dbReference>
<dbReference type="Pfam" id="PF07645">
    <property type="entry name" value="EGF_CA"/>
    <property type="match status" value="2"/>
</dbReference>
<evidence type="ECO:0000256" key="7">
    <source>
        <dbReference type="ARBA" id="ARBA00022729"/>
    </source>
</evidence>
<protein>
    <recommendedName>
        <fullName evidence="2">Thrombomodulin</fullName>
    </recommendedName>
</protein>
<evidence type="ECO:0000256" key="13">
    <source>
        <dbReference type="ARBA" id="ARBA00023136"/>
    </source>
</evidence>
<dbReference type="Pfam" id="PF09064">
    <property type="entry name" value="EGF_Tme5"/>
    <property type="match status" value="1"/>
</dbReference>
<dbReference type="HOGENOM" id="CLU_027075_2_1_1"/>
<evidence type="ECO:0000256" key="21">
    <source>
        <dbReference type="SAM" id="SignalP"/>
    </source>
</evidence>
<feature type="disulfide bond" evidence="19">
    <location>
        <begin position="424"/>
        <end position="434"/>
    </location>
</feature>
<dbReference type="STRING" id="13616.ENSMODP00000028571"/>
<keyword evidence="11 20" id="KW-1133">Transmembrane helix</keyword>
<evidence type="ECO:0000256" key="16">
    <source>
        <dbReference type="ARBA" id="ARBA00023180"/>
    </source>
</evidence>
<dbReference type="SMART" id="SM00034">
    <property type="entry name" value="CLECT"/>
    <property type="match status" value="1"/>
</dbReference>
<dbReference type="PANTHER" id="PTHR14789:SF9">
    <property type="entry name" value="THROMBOMODULIN"/>
    <property type="match status" value="1"/>
</dbReference>
<evidence type="ECO:0000256" key="18">
    <source>
        <dbReference type="ARBA" id="ARBA00046453"/>
    </source>
</evidence>
<dbReference type="Bgee" id="ENSMODG00000023139">
    <property type="expression patterns" value="Expressed in heart and 19 other cell types or tissues"/>
</dbReference>
<dbReference type="Proteomes" id="UP000002280">
    <property type="component" value="Chromosome 1"/>
</dbReference>
<reference evidence="24 25" key="1">
    <citation type="journal article" date="2007" name="Nature">
        <title>Genome of the marsupial Monodelphis domestica reveals innovation in non-coding sequences.</title>
        <authorList>
            <person name="Mikkelsen T.S."/>
            <person name="Wakefield M.J."/>
            <person name="Aken B."/>
            <person name="Amemiya C.T."/>
            <person name="Chang J.L."/>
            <person name="Duke S."/>
            <person name="Garber M."/>
            <person name="Gentles A.J."/>
            <person name="Goodstadt L."/>
            <person name="Heger A."/>
            <person name="Jurka J."/>
            <person name="Kamal M."/>
            <person name="Mauceli E."/>
            <person name="Searle S.M."/>
            <person name="Sharpe T."/>
            <person name="Baker M.L."/>
            <person name="Batzer M.A."/>
            <person name="Benos P.V."/>
            <person name="Belov K."/>
            <person name="Clamp M."/>
            <person name="Cook A."/>
            <person name="Cuff J."/>
            <person name="Das R."/>
            <person name="Davidow L."/>
            <person name="Deakin J.E."/>
            <person name="Fazzari M.J."/>
            <person name="Glass J.L."/>
            <person name="Grabherr M."/>
            <person name="Greally J.M."/>
            <person name="Gu W."/>
            <person name="Hore T.A."/>
            <person name="Huttley G.A."/>
            <person name="Kleber M."/>
            <person name="Jirtle R.L."/>
            <person name="Koina E."/>
            <person name="Lee J.T."/>
            <person name="Mahony S."/>
            <person name="Marra M.A."/>
            <person name="Miller R.D."/>
            <person name="Nicholls R.D."/>
            <person name="Oda M."/>
            <person name="Papenfuss A.T."/>
            <person name="Parra Z.E."/>
            <person name="Pollock D.D."/>
            <person name="Ray D.A."/>
            <person name="Schein J.E."/>
            <person name="Speed T.P."/>
            <person name="Thompson K."/>
            <person name="VandeBerg J.L."/>
            <person name="Wade C.M."/>
            <person name="Walker J.A."/>
            <person name="Waters P.D."/>
            <person name="Webber C."/>
            <person name="Weidman J.R."/>
            <person name="Xie X."/>
            <person name="Zody M.C."/>
            <person name="Baldwin J."/>
            <person name="Abdouelleil A."/>
            <person name="Abdulkadir J."/>
            <person name="Abebe A."/>
            <person name="Abera B."/>
            <person name="Abreu J."/>
            <person name="Acer S.C."/>
            <person name="Aftuck L."/>
            <person name="Alexander A."/>
            <person name="An P."/>
            <person name="Anderson E."/>
            <person name="Anderson S."/>
            <person name="Arachi H."/>
            <person name="Azer M."/>
            <person name="Bachantsang P."/>
            <person name="Barry A."/>
            <person name="Bayul T."/>
            <person name="Berlin A."/>
            <person name="Bessette D."/>
            <person name="Bloom T."/>
            <person name="Bloom T."/>
            <person name="Boguslavskiy L."/>
            <person name="Bonnet C."/>
            <person name="Boukhgalter B."/>
            <person name="Bourzgui I."/>
            <person name="Brown A."/>
            <person name="Cahill P."/>
            <person name="Channer S."/>
            <person name="Cheshatsang Y."/>
            <person name="Chuda L."/>
            <person name="Citroen M."/>
            <person name="Collymore A."/>
            <person name="Cooke P."/>
            <person name="Costello M."/>
            <person name="D'Aco K."/>
            <person name="Daza R."/>
            <person name="De Haan G."/>
            <person name="DeGray S."/>
            <person name="DeMaso C."/>
            <person name="Dhargay N."/>
            <person name="Dooley K."/>
            <person name="Dooley E."/>
            <person name="Doricent M."/>
            <person name="Dorje P."/>
            <person name="Dorjee K."/>
            <person name="Dupes A."/>
            <person name="Elong R."/>
            <person name="Falk J."/>
            <person name="Farina A."/>
            <person name="Faro S."/>
            <person name="Ferguson D."/>
            <person name="Fisher S."/>
            <person name="Foley C.D."/>
            <person name="Franke A."/>
            <person name="Friedrich D."/>
            <person name="Gadbois L."/>
            <person name="Gearin G."/>
            <person name="Gearin C.R."/>
            <person name="Giannoukos G."/>
            <person name="Goode T."/>
            <person name="Graham J."/>
            <person name="Grandbois E."/>
            <person name="Grewal S."/>
            <person name="Gyaltsen K."/>
            <person name="Hafez N."/>
            <person name="Hagos B."/>
            <person name="Hall J."/>
            <person name="Henson C."/>
            <person name="Hollinger A."/>
            <person name="Honan T."/>
            <person name="Huard M.D."/>
            <person name="Hughes L."/>
            <person name="Hurhula B."/>
            <person name="Husby M.E."/>
            <person name="Kamat A."/>
            <person name="Kanga B."/>
            <person name="Kashin S."/>
            <person name="Khazanovich D."/>
            <person name="Kisner P."/>
            <person name="Lance K."/>
            <person name="Lara M."/>
            <person name="Lee W."/>
            <person name="Lennon N."/>
            <person name="Letendre F."/>
            <person name="LeVine R."/>
            <person name="Lipovsky A."/>
            <person name="Liu X."/>
            <person name="Liu J."/>
            <person name="Liu S."/>
            <person name="Lokyitsang T."/>
            <person name="Lokyitsang Y."/>
            <person name="Lubonja R."/>
            <person name="Lui A."/>
            <person name="MacDonald P."/>
            <person name="Magnisalis V."/>
            <person name="Maru K."/>
            <person name="Matthews C."/>
            <person name="McCusker W."/>
            <person name="McDonough S."/>
            <person name="Mehta T."/>
            <person name="Meldrim J."/>
            <person name="Meneus L."/>
            <person name="Mihai O."/>
            <person name="Mihalev A."/>
            <person name="Mihova T."/>
            <person name="Mittelman R."/>
            <person name="Mlenga V."/>
            <person name="Montmayeur A."/>
            <person name="Mulrain L."/>
            <person name="Navidi A."/>
            <person name="Naylor J."/>
            <person name="Negash T."/>
            <person name="Nguyen T."/>
            <person name="Nguyen N."/>
            <person name="Nicol R."/>
            <person name="Norbu C."/>
            <person name="Norbu N."/>
            <person name="Novod N."/>
            <person name="O'Neill B."/>
            <person name="Osman S."/>
            <person name="Markiewicz E."/>
            <person name="Oyono O.L."/>
            <person name="Patti C."/>
            <person name="Phunkhang P."/>
            <person name="Pierre F."/>
            <person name="Priest M."/>
            <person name="Raghuraman S."/>
            <person name="Rege F."/>
            <person name="Reyes R."/>
            <person name="Rise C."/>
            <person name="Rogov P."/>
            <person name="Ross K."/>
            <person name="Ryan E."/>
            <person name="Settipalli S."/>
            <person name="Shea T."/>
            <person name="Sherpa N."/>
            <person name="Shi L."/>
            <person name="Shih D."/>
            <person name="Sparrow T."/>
            <person name="Spaulding J."/>
            <person name="Stalker J."/>
            <person name="Stange-Thomann N."/>
            <person name="Stavropoulos S."/>
            <person name="Stone C."/>
            <person name="Strader C."/>
            <person name="Tesfaye S."/>
            <person name="Thomson T."/>
            <person name="Thoulutsang Y."/>
            <person name="Thoulutsang D."/>
            <person name="Topham K."/>
            <person name="Topping I."/>
            <person name="Tsamla T."/>
            <person name="Vassiliev H."/>
            <person name="Vo A."/>
            <person name="Wangchuk T."/>
            <person name="Wangdi T."/>
            <person name="Weiand M."/>
            <person name="Wilkinson J."/>
            <person name="Wilson A."/>
            <person name="Yadav S."/>
            <person name="Young G."/>
            <person name="Yu Q."/>
            <person name="Zembek L."/>
            <person name="Zhong D."/>
            <person name="Zimmer A."/>
            <person name="Zwirko Z."/>
            <person name="Jaffe D.B."/>
            <person name="Alvarez P."/>
            <person name="Brockman W."/>
            <person name="Butler J."/>
            <person name="Chin C."/>
            <person name="Gnerre S."/>
            <person name="MacCallum I."/>
            <person name="Graves J.A."/>
            <person name="Ponting C.P."/>
            <person name="Breen M."/>
            <person name="Samollow P.B."/>
            <person name="Lander E.S."/>
            <person name="Lindblad-Toh K."/>
        </authorList>
    </citation>
    <scope>NUCLEOTIDE SEQUENCE [LARGE SCALE GENOMIC DNA]</scope>
</reference>
<feature type="transmembrane region" description="Helical" evidence="20">
    <location>
        <begin position="494"/>
        <end position="515"/>
    </location>
</feature>
<evidence type="ECO:0000256" key="14">
    <source>
        <dbReference type="ARBA" id="ARBA00023157"/>
    </source>
</evidence>
<dbReference type="GeneTree" id="ENSGT00940000163276"/>
<evidence type="ECO:0000256" key="4">
    <source>
        <dbReference type="ARBA" id="ARBA00022553"/>
    </source>
</evidence>
<dbReference type="FunFam" id="2.10.25.10:FF:000406">
    <property type="entry name" value="CD248 molecule"/>
    <property type="match status" value="1"/>
</dbReference>
<comment type="subcellular location">
    <subcellularLocation>
        <location evidence="1">Membrane</location>
        <topology evidence="1">Single-pass type I membrane protein</topology>
    </subcellularLocation>
</comment>
<dbReference type="Gene3D" id="2.10.25.10">
    <property type="entry name" value="Laminin"/>
    <property type="match status" value="6"/>
</dbReference>
<dbReference type="PROSITE" id="PS50041">
    <property type="entry name" value="C_TYPE_LECTIN_2"/>
    <property type="match status" value="1"/>
</dbReference>
<keyword evidence="7 21" id="KW-0732">Signal</keyword>
<keyword evidence="13 20" id="KW-0472">Membrane</keyword>
<dbReference type="SUPFAM" id="SSF56436">
    <property type="entry name" value="C-type lectin-like"/>
    <property type="match status" value="1"/>
</dbReference>
<evidence type="ECO:0000256" key="6">
    <source>
        <dbReference type="ARBA" id="ARBA00022696"/>
    </source>
</evidence>
<evidence type="ECO:0000313" key="24">
    <source>
        <dbReference type="Ensembl" id="ENSMODP00000028571.2"/>
    </source>
</evidence>
<dbReference type="PROSITE" id="PS00010">
    <property type="entry name" value="ASX_HYDROXYL"/>
    <property type="match status" value="2"/>
</dbReference>
<evidence type="ECO:0000256" key="11">
    <source>
        <dbReference type="ARBA" id="ARBA00022989"/>
    </source>
</evidence>
<dbReference type="FunFam" id="2.10.25.10:FF:000003">
    <property type="entry name" value="fibrillin-1 isoform X1"/>
    <property type="match status" value="1"/>
</dbReference>
<evidence type="ECO:0000256" key="17">
    <source>
        <dbReference type="ARBA" id="ARBA00045242"/>
    </source>
</evidence>
<name>F7D9A3_MONDO</name>
<dbReference type="SMART" id="SM00181">
    <property type="entry name" value="EGF"/>
    <property type="match status" value="6"/>
</dbReference>
<evidence type="ECO:0000256" key="5">
    <source>
        <dbReference type="ARBA" id="ARBA00022692"/>
    </source>
</evidence>
<evidence type="ECO:0000256" key="9">
    <source>
        <dbReference type="ARBA" id="ARBA00022737"/>
    </source>
</evidence>
<dbReference type="GO" id="GO:0005509">
    <property type="term" value="F:calcium ion binding"/>
    <property type="evidence" value="ECO:0007669"/>
    <property type="project" value="InterPro"/>
</dbReference>
<evidence type="ECO:0000256" key="12">
    <source>
        <dbReference type="ARBA" id="ARBA00023084"/>
    </source>
</evidence>
<accession>F7D9A3</accession>
<dbReference type="Ensembl" id="ENSMODT00000030155.2">
    <property type="protein sequence ID" value="ENSMODP00000028571.2"/>
    <property type="gene ID" value="ENSMODG00000023139.2"/>
</dbReference>
<comment type="caution">
    <text evidence="19">Lacks conserved residue(s) required for the propagation of feature annotation.</text>
</comment>
<dbReference type="InterPro" id="IPR049883">
    <property type="entry name" value="NOTCH1_EGF-like"/>
</dbReference>
<feature type="chain" id="PRO_5023909519" description="Thrombomodulin" evidence="21">
    <location>
        <begin position="21"/>
        <end position="541"/>
    </location>
</feature>
<dbReference type="InParanoid" id="F7D9A3"/>
<dbReference type="PRINTS" id="PR00907">
    <property type="entry name" value="THRMBOMODULN"/>
</dbReference>
<keyword evidence="4" id="KW-0597">Phosphoprotein</keyword>
<dbReference type="InterPro" id="IPR000742">
    <property type="entry name" value="EGF"/>
</dbReference>
<dbReference type="InterPro" id="IPR000152">
    <property type="entry name" value="EGF-type_Asp/Asn_hydroxyl_site"/>
</dbReference>
<dbReference type="InterPro" id="IPR016186">
    <property type="entry name" value="C-type_lectin-like/link_sf"/>
</dbReference>
<keyword evidence="15" id="KW-0675">Receptor</keyword>
<evidence type="ECO:0000259" key="23">
    <source>
        <dbReference type="PROSITE" id="PS50041"/>
    </source>
</evidence>
<keyword evidence="12" id="KW-0094">Blood coagulation</keyword>